<gene>
    <name evidence="2" type="ORF">N9R04_09420</name>
</gene>
<name>A0ABT2QSD3_9STAP</name>
<sequence length="65" mass="7333">MNTITVSLVKVTHNAEGKAVTTRRRFNNLNQSATQQQIKEFSAIIEQLTGEKYDSIELTTTSNVY</sequence>
<comment type="caution">
    <text evidence="2">The sequence shown here is derived from an EMBL/GenBank/DDBJ whole genome shotgun (WGS) entry which is preliminary data.</text>
</comment>
<proteinExistence type="predicted"/>
<feature type="domain" description="DUF1659" evidence="1">
    <location>
        <begin position="13"/>
        <end position="64"/>
    </location>
</feature>
<accession>A0ABT2QSD3</accession>
<keyword evidence="3" id="KW-1185">Reference proteome</keyword>
<dbReference type="RefSeq" id="WP_262856587.1">
    <property type="nucleotide sequence ID" value="NZ_JAOPKZ010000016.1"/>
</dbReference>
<organism evidence="2 3">
    <name type="scientific">Staphylococcus marylandisciuri</name>
    <dbReference type="NCBI Taxonomy" id="2981529"/>
    <lineage>
        <taxon>Bacteria</taxon>
        <taxon>Bacillati</taxon>
        <taxon>Bacillota</taxon>
        <taxon>Bacilli</taxon>
        <taxon>Bacillales</taxon>
        <taxon>Staphylococcaceae</taxon>
        <taxon>Staphylococcus</taxon>
    </lineage>
</organism>
<protein>
    <submittedName>
        <fullName evidence="2">DUF1659 domain-containing protein</fullName>
    </submittedName>
</protein>
<evidence type="ECO:0000259" key="1">
    <source>
        <dbReference type="Pfam" id="PF07872"/>
    </source>
</evidence>
<evidence type="ECO:0000313" key="2">
    <source>
        <dbReference type="EMBL" id="MCU5746895.1"/>
    </source>
</evidence>
<evidence type="ECO:0000313" key="3">
    <source>
        <dbReference type="Proteomes" id="UP001209553"/>
    </source>
</evidence>
<reference evidence="2 3" key="1">
    <citation type="journal article" date="2023" name="Int. J. Syst. Evol. Microbiol.">
        <title>Streptococcus sciuri sp. nov., Staphylococcus marylandisciuri sp. nov. and Staphylococcus americanisciuri sp. nov., isolated from faeces of eastern grey squirrel (Sciurus carolinensis).</title>
        <authorList>
            <person name="Volokhov D.V."/>
            <person name="Zagorodnyaya T.A."/>
            <person name="Furtak V.A."/>
            <person name="Nattanmai G."/>
            <person name="Randall L."/>
            <person name="Jose S."/>
            <person name="Gao Y."/>
            <person name="Eisenberg T."/>
            <person name="Delmonte P."/>
            <person name="Blom J."/>
            <person name="Mitchell K.K."/>
        </authorList>
    </citation>
    <scope>NUCLEOTIDE SEQUENCE [LARGE SCALE GENOMIC DNA]</scope>
    <source>
        <strain evidence="2 3">SQ8-PEA</strain>
    </source>
</reference>
<dbReference type="Proteomes" id="UP001209553">
    <property type="component" value="Unassembled WGS sequence"/>
</dbReference>
<dbReference type="InterPro" id="IPR012454">
    <property type="entry name" value="DUF1659"/>
</dbReference>
<dbReference type="EMBL" id="JAOPKZ010000016">
    <property type="protein sequence ID" value="MCU5746895.1"/>
    <property type="molecule type" value="Genomic_DNA"/>
</dbReference>
<dbReference type="Pfam" id="PF07872">
    <property type="entry name" value="DUF1659"/>
    <property type="match status" value="1"/>
</dbReference>